<evidence type="ECO:0000256" key="1">
    <source>
        <dbReference type="SAM" id="Phobius"/>
    </source>
</evidence>
<keyword evidence="1" id="KW-0472">Membrane</keyword>
<keyword evidence="1" id="KW-0812">Transmembrane</keyword>
<reference evidence="2" key="1">
    <citation type="submission" date="2016-10" db="EMBL/GenBank/DDBJ databases">
        <authorList>
            <person name="Varghese N."/>
            <person name="Submissions S."/>
        </authorList>
    </citation>
    <scope>NUCLEOTIDE SEQUENCE [LARGE SCALE GENOMIC DNA]</scope>
    <source>
        <strain evidence="2">DSM 22082</strain>
    </source>
</reference>
<dbReference type="EMBL" id="LT629739">
    <property type="protein sequence ID" value="SDS63748.1"/>
    <property type="molecule type" value="Genomic_DNA"/>
</dbReference>
<protein>
    <submittedName>
        <fullName evidence="2">Uncharacterized protein</fullName>
    </submittedName>
</protein>
<evidence type="ECO:0000313" key="2">
    <source>
        <dbReference type="EMBL" id="SDS63748.1"/>
    </source>
</evidence>
<keyword evidence="1" id="KW-1133">Transmembrane helix</keyword>
<gene>
    <name evidence="2" type="ORF">SAMN04489751_2473</name>
</gene>
<keyword evidence="3" id="KW-1185">Reference proteome</keyword>
<organism evidence="2 3">
    <name type="scientific">Brevibacterium sandarakinum</name>
    <dbReference type="NCBI Taxonomy" id="629680"/>
    <lineage>
        <taxon>Bacteria</taxon>
        <taxon>Bacillati</taxon>
        <taxon>Actinomycetota</taxon>
        <taxon>Actinomycetes</taxon>
        <taxon>Micrococcales</taxon>
        <taxon>Brevibacteriaceae</taxon>
        <taxon>Brevibacterium</taxon>
    </lineage>
</organism>
<name>A0A1H1TU68_BRESA</name>
<feature type="transmembrane region" description="Helical" evidence="1">
    <location>
        <begin position="6"/>
        <end position="23"/>
    </location>
</feature>
<evidence type="ECO:0000313" key="3">
    <source>
        <dbReference type="Proteomes" id="UP000199700"/>
    </source>
</evidence>
<dbReference type="Proteomes" id="UP000199700">
    <property type="component" value="Chromosome"/>
</dbReference>
<dbReference type="RefSeq" id="WP_092105963.1">
    <property type="nucleotide sequence ID" value="NZ_LT629739.1"/>
</dbReference>
<dbReference type="AlphaFoldDB" id="A0A1H1TU68"/>
<proteinExistence type="predicted"/>
<dbReference type="OrthoDB" id="4807071at2"/>
<accession>A0A1H1TU68</accession>
<dbReference type="STRING" id="629680.SAMN04489751_2473"/>
<sequence length="133" mass="15019">MLFVGLILWSLGAVMWTFFFPLVRPRLIVSMWGIHTVRSKPGGRFTLFKAAWSDIARIGGIRRSTNWPFPPLVRVTIIAGGESVERKTLLRSRGKPETVTGTVSRYLRGRPRDVLAFLVQVRAKVGEERARGL</sequence>